<comment type="similarity">
    <text evidence="4">Belongs to the MqnA/MqnD family. MqnA subfamily.</text>
</comment>
<keyword evidence="2 4" id="KW-0474">Menaquinone biosynthesis</keyword>
<dbReference type="PANTHER" id="PTHR37690">
    <property type="entry name" value="CHORISMATE DEHYDRATASE"/>
    <property type="match status" value="1"/>
</dbReference>
<comment type="catalytic activity">
    <reaction evidence="4">
        <text>chorismate = 3-[(1-carboxyvinyl)-oxy]benzoate + H2O</text>
        <dbReference type="Rhea" id="RHEA:40051"/>
        <dbReference type="ChEBI" id="CHEBI:15377"/>
        <dbReference type="ChEBI" id="CHEBI:29748"/>
        <dbReference type="ChEBI" id="CHEBI:76981"/>
        <dbReference type="EC" id="4.2.1.151"/>
    </reaction>
</comment>
<dbReference type="AlphaFoldDB" id="D1B530"/>
<evidence type="ECO:0000256" key="4">
    <source>
        <dbReference type="HAMAP-Rule" id="MF_00995"/>
    </source>
</evidence>
<organism evidence="5 6">
    <name type="scientific">Sulfurospirillum deleyianum (strain ATCC 51133 / DSM 6946 / 5175)</name>
    <dbReference type="NCBI Taxonomy" id="525898"/>
    <lineage>
        <taxon>Bacteria</taxon>
        <taxon>Pseudomonadati</taxon>
        <taxon>Campylobacterota</taxon>
        <taxon>Epsilonproteobacteria</taxon>
        <taxon>Campylobacterales</taxon>
        <taxon>Sulfurospirillaceae</taxon>
        <taxon>Sulfurospirillum</taxon>
    </lineage>
</organism>
<keyword evidence="3 4" id="KW-0456">Lyase</keyword>
<evidence type="ECO:0000256" key="3">
    <source>
        <dbReference type="ARBA" id="ARBA00023239"/>
    </source>
</evidence>
<accession>D1B530</accession>
<dbReference type="PANTHER" id="PTHR37690:SF1">
    <property type="entry name" value="CHORISMATE DEHYDRATASE"/>
    <property type="match status" value="1"/>
</dbReference>
<dbReference type="GO" id="GO:0016836">
    <property type="term" value="F:hydro-lyase activity"/>
    <property type="evidence" value="ECO:0007669"/>
    <property type="project" value="UniProtKB-UniRule"/>
</dbReference>
<dbReference type="Proteomes" id="UP000002222">
    <property type="component" value="Chromosome"/>
</dbReference>
<dbReference type="UniPathway" id="UPA00079"/>
<sequence length="221" mass="25718">MIFGKIDYINLLPFHVFLKQSSLPSAFKRSSEHHKNVPAIINRKLRKRRVDAAFISSIESKRKTITPLHVGIVAQKNVKSVIVKKGERKTDPASATSNMLSRVLGVEGEVFIGDRALKLYLENPNSYVDLAQVWHEKYHLPFVFARFCINTKQTFYKNLATQFVRKPIKIPRYILQHYAKERGISEKDILEYLKLISYTIEKKEQKALFMFLKKAHTLTRK</sequence>
<dbReference type="RefSeq" id="WP_012857945.1">
    <property type="nucleotide sequence ID" value="NC_013512.1"/>
</dbReference>
<keyword evidence="6" id="KW-1185">Reference proteome</keyword>
<evidence type="ECO:0000256" key="1">
    <source>
        <dbReference type="ARBA" id="ARBA00004863"/>
    </source>
</evidence>
<dbReference type="Pfam" id="PF02621">
    <property type="entry name" value="VitK2_biosynth"/>
    <property type="match status" value="2"/>
</dbReference>
<dbReference type="InterPro" id="IPR030868">
    <property type="entry name" value="MqnA"/>
</dbReference>
<evidence type="ECO:0000313" key="5">
    <source>
        <dbReference type="EMBL" id="ACZ13200.1"/>
    </source>
</evidence>
<dbReference type="OrthoDB" id="9810112at2"/>
<dbReference type="HOGENOM" id="CLU_059898_1_0_7"/>
<comment type="pathway">
    <text evidence="1 4">Quinol/quinone metabolism; menaquinone biosynthesis.</text>
</comment>
<comment type="function">
    <text evidence="4">Catalyzes the dehydration of chorismate into 3-[(1-carboxyvinyl)oxy]benzoate, a step in the biosynthesis of menaquinone (MK, vitamin K2).</text>
</comment>
<dbReference type="HAMAP" id="MF_00995">
    <property type="entry name" value="MqnA"/>
    <property type="match status" value="1"/>
</dbReference>
<dbReference type="SUPFAM" id="SSF53850">
    <property type="entry name" value="Periplasmic binding protein-like II"/>
    <property type="match status" value="1"/>
</dbReference>
<dbReference type="EMBL" id="CP001816">
    <property type="protein sequence ID" value="ACZ13200.1"/>
    <property type="molecule type" value="Genomic_DNA"/>
</dbReference>
<dbReference type="STRING" id="525898.Sdel_2188"/>
<evidence type="ECO:0000256" key="2">
    <source>
        <dbReference type="ARBA" id="ARBA00022428"/>
    </source>
</evidence>
<proteinExistence type="inferred from homology"/>
<dbReference type="InterPro" id="IPR003773">
    <property type="entry name" value="Menaquinone_biosynth"/>
</dbReference>
<dbReference type="GO" id="GO:0009234">
    <property type="term" value="P:menaquinone biosynthetic process"/>
    <property type="evidence" value="ECO:0007669"/>
    <property type="project" value="UniProtKB-UniRule"/>
</dbReference>
<gene>
    <name evidence="4" type="primary">mqnA</name>
    <name evidence="5" type="ordered locus">Sdel_2188</name>
</gene>
<dbReference type="EC" id="4.2.1.151" evidence="4"/>
<evidence type="ECO:0000313" key="6">
    <source>
        <dbReference type="Proteomes" id="UP000002222"/>
    </source>
</evidence>
<reference evidence="5 6" key="2">
    <citation type="journal article" date="2010" name="Stand. Genomic Sci.">
        <title>Complete genome sequence of Sulfurospirillum deleyianum type strain (5175).</title>
        <authorList>
            <person name="Sikorski J."/>
            <person name="Lapidus A."/>
            <person name="Copeland A."/>
            <person name="Glavina Del Rio T."/>
            <person name="Nolan M."/>
            <person name="Lucas S."/>
            <person name="Chen F."/>
            <person name="Tice H."/>
            <person name="Cheng J.F."/>
            <person name="Saunders E."/>
            <person name="Bruce D."/>
            <person name="Goodwin L."/>
            <person name="Pitluck S."/>
            <person name="Ovchinnikova G."/>
            <person name="Pati A."/>
            <person name="Ivanova N."/>
            <person name="Mavromatis K."/>
            <person name="Chen A."/>
            <person name="Palaniappan K."/>
            <person name="Chain P."/>
            <person name="Land M."/>
            <person name="Hauser L."/>
            <person name="Chang Y.J."/>
            <person name="Jeffries C.D."/>
            <person name="Brettin T."/>
            <person name="Detter J.C."/>
            <person name="Han C."/>
            <person name="Rohde M."/>
            <person name="Lang E."/>
            <person name="Spring S."/>
            <person name="Goker M."/>
            <person name="Bristow J."/>
            <person name="Eisen J.A."/>
            <person name="Markowitz V."/>
            <person name="Hugenholtz P."/>
            <person name="Kyrpides N.C."/>
            <person name="Klenk H.P."/>
        </authorList>
    </citation>
    <scope>NUCLEOTIDE SEQUENCE [LARGE SCALE GENOMIC DNA]</scope>
    <source>
        <strain evidence="6">ATCC 51133 / DSM 6946 / 5175</strain>
    </source>
</reference>
<name>D1B530_SULD5</name>
<dbReference type="eggNOG" id="COG1427">
    <property type="taxonomic scope" value="Bacteria"/>
</dbReference>
<dbReference type="Gene3D" id="3.40.190.10">
    <property type="entry name" value="Periplasmic binding protein-like II"/>
    <property type="match status" value="3"/>
</dbReference>
<reference evidence="6" key="1">
    <citation type="submission" date="2009-11" db="EMBL/GenBank/DDBJ databases">
        <title>The complete genome of Sulfurospirillum deleyianum DSM 6946.</title>
        <authorList>
            <consortium name="US DOE Joint Genome Institute (JGI-PGF)"/>
            <person name="Lucas S."/>
            <person name="Copeland A."/>
            <person name="Lapidus A."/>
            <person name="Glavina del Rio T."/>
            <person name="Dalin E."/>
            <person name="Tice H."/>
            <person name="Bruce D."/>
            <person name="Goodwin L."/>
            <person name="Pitluck S."/>
            <person name="Kyrpides N."/>
            <person name="Mavromatis K."/>
            <person name="Ivanova N."/>
            <person name="Ovchinnikova G."/>
            <person name="Munk A.C."/>
            <person name="Lu M."/>
            <person name="Brettin T."/>
            <person name="Detter J.C."/>
            <person name="Han C."/>
            <person name="Tapia R."/>
            <person name="Larimer F."/>
            <person name="Land M."/>
            <person name="Hauser L."/>
            <person name="Markowitz V."/>
            <person name="Cheng J.F."/>
            <person name="Hugenholtz P."/>
            <person name="Woyke T."/>
            <person name="Wu D."/>
            <person name="Aumann P."/>
            <person name="Schneider S."/>
            <person name="Lang E."/>
            <person name="Spring S."/>
            <person name="Klenk H.P."/>
            <person name="Eisen J.A."/>
        </authorList>
    </citation>
    <scope>NUCLEOTIDE SEQUENCE [LARGE SCALE GENOMIC DNA]</scope>
    <source>
        <strain evidence="6">ATCC 51133 / DSM 6946 / 5175</strain>
    </source>
</reference>
<protein>
    <recommendedName>
        <fullName evidence="4">Chorismate dehydratase</fullName>
        <ecNumber evidence="4">4.2.1.151</ecNumber>
    </recommendedName>
    <alternativeName>
        <fullName evidence="4">Menaquinone biosynthetic enzyme MqnA</fullName>
    </alternativeName>
</protein>
<dbReference type="KEGG" id="sdl:Sdel_2188"/>